<dbReference type="Proteomes" id="UP000198892">
    <property type="component" value="Unassembled WGS sequence"/>
</dbReference>
<dbReference type="Pfam" id="PF00528">
    <property type="entry name" value="BPD_transp_1"/>
    <property type="match status" value="1"/>
</dbReference>
<dbReference type="EMBL" id="FOXD01000001">
    <property type="protein sequence ID" value="SFO96492.1"/>
    <property type="molecule type" value="Genomic_DNA"/>
</dbReference>
<feature type="transmembrane region" description="Helical" evidence="7">
    <location>
        <begin position="131"/>
        <end position="160"/>
    </location>
</feature>
<keyword evidence="5 7" id="KW-1133">Transmembrane helix</keyword>
<evidence type="ECO:0000256" key="2">
    <source>
        <dbReference type="ARBA" id="ARBA00022448"/>
    </source>
</evidence>
<evidence type="ECO:0000256" key="6">
    <source>
        <dbReference type="ARBA" id="ARBA00023136"/>
    </source>
</evidence>
<dbReference type="Gene3D" id="1.10.3720.10">
    <property type="entry name" value="MetI-like"/>
    <property type="match status" value="1"/>
</dbReference>
<dbReference type="PROSITE" id="PS50928">
    <property type="entry name" value="ABC_TM1"/>
    <property type="match status" value="1"/>
</dbReference>
<accession>A0A1I5LH46</accession>
<dbReference type="OrthoDB" id="9808005at2"/>
<comment type="similarity">
    <text evidence="7">Belongs to the binding-protein-dependent transport system permease family.</text>
</comment>
<evidence type="ECO:0000256" key="8">
    <source>
        <dbReference type="SAM" id="MobiDB-lite"/>
    </source>
</evidence>
<organism evidence="10 11">
    <name type="scientific">Salibacterium halotolerans</name>
    <dbReference type="NCBI Taxonomy" id="1884432"/>
    <lineage>
        <taxon>Bacteria</taxon>
        <taxon>Bacillati</taxon>
        <taxon>Bacillota</taxon>
        <taxon>Bacilli</taxon>
        <taxon>Bacillales</taxon>
        <taxon>Bacillaceae</taxon>
    </lineage>
</organism>
<proteinExistence type="inferred from homology"/>
<feature type="region of interest" description="Disordered" evidence="8">
    <location>
        <begin position="1"/>
        <end position="20"/>
    </location>
</feature>
<dbReference type="NCBIfam" id="TIGR01097">
    <property type="entry name" value="PhnE"/>
    <property type="match status" value="1"/>
</dbReference>
<keyword evidence="3" id="KW-1003">Cell membrane</keyword>
<evidence type="ECO:0000313" key="10">
    <source>
        <dbReference type="EMBL" id="SFO96492.1"/>
    </source>
</evidence>
<dbReference type="InterPro" id="IPR005769">
    <property type="entry name" value="PhnE/PtxC"/>
</dbReference>
<evidence type="ECO:0000259" key="9">
    <source>
        <dbReference type="PROSITE" id="PS50928"/>
    </source>
</evidence>
<feature type="domain" description="ABC transmembrane type-1" evidence="9">
    <location>
        <begin position="79"/>
        <end position="262"/>
    </location>
</feature>
<evidence type="ECO:0000256" key="3">
    <source>
        <dbReference type="ARBA" id="ARBA00022475"/>
    </source>
</evidence>
<feature type="transmembrane region" description="Helical" evidence="7">
    <location>
        <begin position="26"/>
        <end position="43"/>
    </location>
</feature>
<dbReference type="SUPFAM" id="SSF161098">
    <property type="entry name" value="MetI-like"/>
    <property type="match status" value="1"/>
</dbReference>
<keyword evidence="6 7" id="KW-0472">Membrane</keyword>
<keyword evidence="4 7" id="KW-0812">Transmembrane</keyword>
<dbReference type="CDD" id="cd06261">
    <property type="entry name" value="TM_PBP2"/>
    <property type="match status" value="1"/>
</dbReference>
<feature type="transmembrane region" description="Helical" evidence="7">
    <location>
        <begin position="83"/>
        <end position="110"/>
    </location>
</feature>
<keyword evidence="11" id="KW-1185">Reference proteome</keyword>
<sequence>MKITPTSNSTPSTNTESAPPAKTKSLFTIVLVLLLVVWSGWQINFSVNELMTGLPQMGSLIADLIPPDWTYFSEVTSPVMETIQMAVLGTTFGGLLAFPLAMLAASNIFQAAWITALSRIVLNLIRTLPELLLAALFVAIFGIGAVSGVLALMLFSLGIIAKLFFESVEAIDSGPMEAMTAVGANKLKWIMFGVVPQVMSSFMSFFLYAFEINIRAAAVLGLVGAGGIGLYYEQNLGFFQYGRVSTIIVYTLVVVLLIDFLSTRIREKLQ</sequence>
<reference evidence="11" key="1">
    <citation type="submission" date="2016-10" db="EMBL/GenBank/DDBJ databases">
        <authorList>
            <person name="Varghese N."/>
            <person name="Submissions S."/>
        </authorList>
    </citation>
    <scope>NUCLEOTIDE SEQUENCE [LARGE SCALE GENOMIC DNA]</scope>
    <source>
        <strain evidence="11">S7</strain>
    </source>
</reference>
<keyword evidence="2 7" id="KW-0813">Transport</keyword>
<feature type="transmembrane region" description="Helical" evidence="7">
    <location>
        <begin position="189"/>
        <end position="209"/>
    </location>
</feature>
<dbReference type="AlphaFoldDB" id="A0A1I5LH46"/>
<evidence type="ECO:0000313" key="11">
    <source>
        <dbReference type="Proteomes" id="UP000198892"/>
    </source>
</evidence>
<gene>
    <name evidence="10" type="ORF">SAMN05518683_101238</name>
</gene>
<dbReference type="PANTHER" id="PTHR30043">
    <property type="entry name" value="PHOSPHONATES TRANSPORT SYSTEM PERMEASE PROTEIN"/>
    <property type="match status" value="1"/>
</dbReference>
<dbReference type="InterPro" id="IPR035906">
    <property type="entry name" value="MetI-like_sf"/>
</dbReference>
<evidence type="ECO:0000256" key="7">
    <source>
        <dbReference type="RuleBase" id="RU363032"/>
    </source>
</evidence>
<name>A0A1I5LH46_9BACI</name>
<evidence type="ECO:0000256" key="5">
    <source>
        <dbReference type="ARBA" id="ARBA00022989"/>
    </source>
</evidence>
<feature type="transmembrane region" description="Helical" evidence="7">
    <location>
        <begin position="216"/>
        <end position="232"/>
    </location>
</feature>
<dbReference type="GO" id="GO:0015416">
    <property type="term" value="F:ABC-type phosphonate transporter activity"/>
    <property type="evidence" value="ECO:0007669"/>
    <property type="project" value="InterPro"/>
</dbReference>
<dbReference type="PANTHER" id="PTHR30043:SF1">
    <property type="entry name" value="ABC TRANSPORT SYSTEM PERMEASE PROTEIN P69"/>
    <property type="match status" value="1"/>
</dbReference>
<protein>
    <submittedName>
        <fullName evidence="10">Phosphonate transport system permease protein</fullName>
    </submittedName>
</protein>
<dbReference type="InterPro" id="IPR000515">
    <property type="entry name" value="MetI-like"/>
</dbReference>
<evidence type="ECO:0000256" key="1">
    <source>
        <dbReference type="ARBA" id="ARBA00004651"/>
    </source>
</evidence>
<dbReference type="GO" id="GO:0005886">
    <property type="term" value="C:plasma membrane"/>
    <property type="evidence" value="ECO:0007669"/>
    <property type="project" value="UniProtKB-SubCell"/>
</dbReference>
<evidence type="ECO:0000256" key="4">
    <source>
        <dbReference type="ARBA" id="ARBA00022692"/>
    </source>
</evidence>
<dbReference type="STRING" id="1884432.SAMN05518683_101238"/>
<dbReference type="RefSeq" id="WP_093334814.1">
    <property type="nucleotide sequence ID" value="NZ_FOXD01000001.1"/>
</dbReference>
<comment type="subcellular location">
    <subcellularLocation>
        <location evidence="1 7">Cell membrane</location>
        <topology evidence="1 7">Multi-pass membrane protein</topology>
    </subcellularLocation>
</comment>
<feature type="transmembrane region" description="Helical" evidence="7">
    <location>
        <begin position="238"/>
        <end position="261"/>
    </location>
</feature>